<keyword evidence="1" id="KW-0472">Membrane</keyword>
<proteinExistence type="predicted"/>
<dbReference type="Proteomes" id="UP000182229">
    <property type="component" value="Unassembled WGS sequence"/>
</dbReference>
<keyword evidence="1" id="KW-0812">Transmembrane</keyword>
<dbReference type="EMBL" id="MPIN01000003">
    <property type="protein sequence ID" value="OJH39928.1"/>
    <property type="molecule type" value="Genomic_DNA"/>
</dbReference>
<protein>
    <submittedName>
        <fullName evidence="2">Uncharacterized protein</fullName>
    </submittedName>
</protein>
<comment type="caution">
    <text evidence="2">The sequence shown here is derived from an EMBL/GenBank/DDBJ whole genome shotgun (WGS) entry which is preliminary data.</text>
</comment>
<dbReference type="STRING" id="83449.BON30_12655"/>
<accession>A0A1L9BCI3</accession>
<evidence type="ECO:0000313" key="3">
    <source>
        <dbReference type="Proteomes" id="UP000182229"/>
    </source>
</evidence>
<reference evidence="2 3" key="2">
    <citation type="submission" date="2016-12" db="EMBL/GenBank/DDBJ databases">
        <title>Draft Genome Sequence of Cystobacter ferrugineus Strain Cbfe23.</title>
        <authorList>
            <person name="Akbar S."/>
            <person name="Dowd S.E."/>
            <person name="Stevens D.C."/>
        </authorList>
    </citation>
    <scope>NUCLEOTIDE SEQUENCE [LARGE SCALE GENOMIC DNA]</scope>
    <source>
        <strain evidence="2 3">Cbfe23</strain>
    </source>
</reference>
<dbReference type="RefSeq" id="WP_071898560.1">
    <property type="nucleotide sequence ID" value="NZ_MPIN01000003.1"/>
</dbReference>
<dbReference type="AlphaFoldDB" id="A0A1L9BCI3"/>
<keyword evidence="1" id="KW-1133">Transmembrane helix</keyword>
<gene>
    <name evidence="2" type="ORF">BON30_12655</name>
</gene>
<evidence type="ECO:0000313" key="2">
    <source>
        <dbReference type="EMBL" id="OJH39928.1"/>
    </source>
</evidence>
<sequence length="65" mass="6930">MPSSDKLTRAAVVLCVVGLLLLLPILSAVRASFVGFYMLGSLLLLLSITLYVVAVVRELRRGGAL</sequence>
<keyword evidence="3" id="KW-1185">Reference proteome</keyword>
<evidence type="ECO:0000256" key="1">
    <source>
        <dbReference type="SAM" id="Phobius"/>
    </source>
</evidence>
<feature type="transmembrane region" description="Helical" evidence="1">
    <location>
        <begin position="37"/>
        <end position="56"/>
    </location>
</feature>
<reference evidence="3" key="1">
    <citation type="submission" date="2016-11" db="EMBL/GenBank/DDBJ databases">
        <authorList>
            <person name="Shukria A."/>
            <person name="Stevens D.C."/>
        </authorList>
    </citation>
    <scope>NUCLEOTIDE SEQUENCE [LARGE SCALE GENOMIC DNA]</scope>
    <source>
        <strain evidence="3">Cbfe23</strain>
    </source>
</reference>
<name>A0A1L9BCI3_9BACT</name>
<organism evidence="2 3">
    <name type="scientific">Cystobacter ferrugineus</name>
    <dbReference type="NCBI Taxonomy" id="83449"/>
    <lineage>
        <taxon>Bacteria</taxon>
        <taxon>Pseudomonadati</taxon>
        <taxon>Myxococcota</taxon>
        <taxon>Myxococcia</taxon>
        <taxon>Myxococcales</taxon>
        <taxon>Cystobacterineae</taxon>
        <taxon>Archangiaceae</taxon>
        <taxon>Cystobacter</taxon>
    </lineage>
</organism>